<dbReference type="PANTHER" id="PTHR43323">
    <property type="entry name" value="3-HYDROXY-3-METHYLGLUTARYL COENZYME A SYNTHASE"/>
    <property type="match status" value="1"/>
</dbReference>
<organism evidence="3 4">
    <name type="scientific">Ceriporiopsis subvermispora (strain B)</name>
    <name type="common">White-rot fungus</name>
    <name type="synonym">Gelatoporia subvermispora</name>
    <dbReference type="NCBI Taxonomy" id="914234"/>
    <lineage>
        <taxon>Eukaryota</taxon>
        <taxon>Fungi</taxon>
        <taxon>Dikarya</taxon>
        <taxon>Basidiomycota</taxon>
        <taxon>Agaricomycotina</taxon>
        <taxon>Agaricomycetes</taxon>
        <taxon>Polyporales</taxon>
        <taxon>Gelatoporiaceae</taxon>
        <taxon>Gelatoporia</taxon>
    </lineage>
</organism>
<evidence type="ECO:0000259" key="2">
    <source>
        <dbReference type="Pfam" id="PF08540"/>
    </source>
</evidence>
<dbReference type="Proteomes" id="UP000016930">
    <property type="component" value="Unassembled WGS sequence"/>
</dbReference>
<proteinExistence type="predicted"/>
<dbReference type="GO" id="GO:0006696">
    <property type="term" value="P:ergosterol biosynthetic process"/>
    <property type="evidence" value="ECO:0007669"/>
    <property type="project" value="TreeGrafter"/>
</dbReference>
<dbReference type="GO" id="GO:0006084">
    <property type="term" value="P:acetyl-CoA metabolic process"/>
    <property type="evidence" value="ECO:0007669"/>
    <property type="project" value="InterPro"/>
</dbReference>
<dbReference type="InterPro" id="IPR016039">
    <property type="entry name" value="Thiolase-like"/>
</dbReference>
<keyword evidence="4" id="KW-1185">Reference proteome</keyword>
<sequence length="68" mass="7835">MTDLIRCLDSMKVVPCQEYVDSLQLLEKKHNAGSYVPAGSLDNIWPGGFYLENIDEKYRRKYGRLPKA</sequence>
<dbReference type="OrthoDB" id="1269963at2759"/>
<dbReference type="GO" id="GO:0004421">
    <property type="term" value="F:hydroxymethylglutaryl-CoA synthase activity"/>
    <property type="evidence" value="ECO:0007669"/>
    <property type="project" value="InterPro"/>
</dbReference>
<dbReference type="SUPFAM" id="SSF53901">
    <property type="entry name" value="Thiolase-like"/>
    <property type="match status" value="1"/>
</dbReference>
<keyword evidence="1" id="KW-0808">Transferase</keyword>
<evidence type="ECO:0000313" key="4">
    <source>
        <dbReference type="Proteomes" id="UP000016930"/>
    </source>
</evidence>
<dbReference type="EMBL" id="KB445794">
    <property type="protein sequence ID" value="EMD39254.1"/>
    <property type="molecule type" value="Genomic_DNA"/>
</dbReference>
<dbReference type="GO" id="GO:0010142">
    <property type="term" value="P:farnesyl diphosphate biosynthetic process, mevalonate pathway"/>
    <property type="evidence" value="ECO:0007669"/>
    <property type="project" value="InterPro"/>
</dbReference>
<dbReference type="PANTHER" id="PTHR43323:SF2">
    <property type="entry name" value="HYDROXYMETHYLGLUTARYL-COA SYNTHASE"/>
    <property type="match status" value="1"/>
</dbReference>
<dbReference type="AlphaFoldDB" id="M2PRL3"/>
<evidence type="ECO:0000256" key="1">
    <source>
        <dbReference type="ARBA" id="ARBA00022679"/>
    </source>
</evidence>
<feature type="domain" description="Hydroxymethylglutaryl-coenzyme A synthase C-terminal" evidence="2">
    <location>
        <begin position="2"/>
        <end position="64"/>
    </location>
</feature>
<evidence type="ECO:0000313" key="3">
    <source>
        <dbReference type="EMBL" id="EMD39254.1"/>
    </source>
</evidence>
<dbReference type="Pfam" id="PF08540">
    <property type="entry name" value="HMG_CoA_synt_C"/>
    <property type="match status" value="1"/>
</dbReference>
<protein>
    <recommendedName>
        <fullName evidence="2">Hydroxymethylglutaryl-coenzyme A synthase C-terminal domain-containing protein</fullName>
    </recommendedName>
</protein>
<dbReference type="STRING" id="914234.M2PRL3"/>
<dbReference type="Gene3D" id="3.40.47.10">
    <property type="match status" value="1"/>
</dbReference>
<accession>M2PRL3</accession>
<dbReference type="HOGENOM" id="CLU_2793768_0_0_1"/>
<dbReference type="InterPro" id="IPR013746">
    <property type="entry name" value="HMG_CoA_synt_C_dom"/>
</dbReference>
<name>M2PRL3_CERS8</name>
<reference evidence="3 4" key="1">
    <citation type="journal article" date="2012" name="Proc. Natl. Acad. Sci. U.S.A.">
        <title>Comparative genomics of Ceriporiopsis subvermispora and Phanerochaete chrysosporium provide insight into selective ligninolysis.</title>
        <authorList>
            <person name="Fernandez-Fueyo E."/>
            <person name="Ruiz-Duenas F.J."/>
            <person name="Ferreira P."/>
            <person name="Floudas D."/>
            <person name="Hibbett D.S."/>
            <person name="Canessa P."/>
            <person name="Larrondo L.F."/>
            <person name="James T.Y."/>
            <person name="Seelenfreund D."/>
            <person name="Lobos S."/>
            <person name="Polanco R."/>
            <person name="Tello M."/>
            <person name="Honda Y."/>
            <person name="Watanabe T."/>
            <person name="Watanabe T."/>
            <person name="Ryu J.S."/>
            <person name="Kubicek C.P."/>
            <person name="Schmoll M."/>
            <person name="Gaskell J."/>
            <person name="Hammel K.E."/>
            <person name="St John F.J."/>
            <person name="Vanden Wymelenberg A."/>
            <person name="Sabat G."/>
            <person name="Splinter BonDurant S."/>
            <person name="Syed K."/>
            <person name="Yadav J.S."/>
            <person name="Doddapaneni H."/>
            <person name="Subramanian V."/>
            <person name="Lavin J.L."/>
            <person name="Oguiza J.A."/>
            <person name="Perez G."/>
            <person name="Pisabarro A.G."/>
            <person name="Ramirez L."/>
            <person name="Santoyo F."/>
            <person name="Master E."/>
            <person name="Coutinho P.M."/>
            <person name="Henrissat B."/>
            <person name="Lombard V."/>
            <person name="Magnuson J.K."/>
            <person name="Kuees U."/>
            <person name="Hori C."/>
            <person name="Igarashi K."/>
            <person name="Samejima M."/>
            <person name="Held B.W."/>
            <person name="Barry K.W."/>
            <person name="LaButti K.M."/>
            <person name="Lapidus A."/>
            <person name="Lindquist E.A."/>
            <person name="Lucas S.M."/>
            <person name="Riley R."/>
            <person name="Salamov A.A."/>
            <person name="Hoffmeister D."/>
            <person name="Schwenk D."/>
            <person name="Hadar Y."/>
            <person name="Yarden O."/>
            <person name="de Vries R.P."/>
            <person name="Wiebenga A."/>
            <person name="Stenlid J."/>
            <person name="Eastwood D."/>
            <person name="Grigoriev I.V."/>
            <person name="Berka R.M."/>
            <person name="Blanchette R.A."/>
            <person name="Kersten P."/>
            <person name="Martinez A.T."/>
            <person name="Vicuna R."/>
            <person name="Cullen D."/>
        </authorList>
    </citation>
    <scope>NUCLEOTIDE SEQUENCE [LARGE SCALE GENOMIC DNA]</scope>
    <source>
        <strain evidence="3 4">B</strain>
    </source>
</reference>
<gene>
    <name evidence="3" type="ORF">CERSUDRAFT_93297</name>
</gene>